<comment type="caution">
    <text evidence="3">The sequence shown here is derived from an EMBL/GenBank/DDBJ whole genome shotgun (WGS) entry which is preliminary data.</text>
</comment>
<protein>
    <submittedName>
        <fullName evidence="3">C2 domain-containing protein</fullName>
    </submittedName>
</protein>
<evidence type="ECO:0000313" key="2">
    <source>
        <dbReference type="EMBL" id="KAL2517890.1"/>
    </source>
</evidence>
<evidence type="ECO:0000313" key="4">
    <source>
        <dbReference type="Proteomes" id="UP001604336"/>
    </source>
</evidence>
<name>A0ABD1UF98_9LAMI</name>
<feature type="compositionally biased region" description="Basic and acidic residues" evidence="1">
    <location>
        <begin position="89"/>
        <end position="103"/>
    </location>
</feature>
<feature type="region of interest" description="Disordered" evidence="1">
    <location>
        <begin position="84"/>
        <end position="103"/>
    </location>
</feature>
<organism evidence="3 4">
    <name type="scientific">Abeliophyllum distichum</name>
    <dbReference type="NCBI Taxonomy" id="126358"/>
    <lineage>
        <taxon>Eukaryota</taxon>
        <taxon>Viridiplantae</taxon>
        <taxon>Streptophyta</taxon>
        <taxon>Embryophyta</taxon>
        <taxon>Tracheophyta</taxon>
        <taxon>Spermatophyta</taxon>
        <taxon>Magnoliopsida</taxon>
        <taxon>eudicotyledons</taxon>
        <taxon>Gunneridae</taxon>
        <taxon>Pentapetalae</taxon>
        <taxon>asterids</taxon>
        <taxon>lamiids</taxon>
        <taxon>Lamiales</taxon>
        <taxon>Oleaceae</taxon>
        <taxon>Forsythieae</taxon>
        <taxon>Abeliophyllum</taxon>
    </lineage>
</organism>
<sequence length="120" mass="13159">MNNSSKEKLVVEVVAAHNLMPKDGEGSSSPFVETYLLGPVIPATVAGGTHGAYGVGIYHGGGIWEYSTRSNEFALKETIPHLGGVNKPHRPEFEKGSGRSLRDATEVEEWRRRPWISWAI</sequence>
<dbReference type="InterPro" id="IPR035892">
    <property type="entry name" value="C2_domain_sf"/>
</dbReference>
<dbReference type="EMBL" id="JBFOLK010000003">
    <property type="protein sequence ID" value="KAL2523710.1"/>
    <property type="molecule type" value="Genomic_DNA"/>
</dbReference>
<keyword evidence="4" id="KW-1185">Reference proteome</keyword>
<proteinExistence type="predicted"/>
<evidence type="ECO:0000256" key="1">
    <source>
        <dbReference type="SAM" id="MobiDB-lite"/>
    </source>
</evidence>
<gene>
    <name evidence="3" type="ORF">Adt_08764</name>
    <name evidence="2" type="ORF">Adt_14137</name>
</gene>
<evidence type="ECO:0000313" key="3">
    <source>
        <dbReference type="EMBL" id="KAL2523710.1"/>
    </source>
</evidence>
<dbReference type="SUPFAM" id="SSF49562">
    <property type="entry name" value="C2 domain (Calcium/lipid-binding domain, CaLB)"/>
    <property type="match status" value="1"/>
</dbReference>
<reference evidence="3" key="2">
    <citation type="submission" date="2024-07" db="EMBL/GenBank/DDBJ databases">
        <title>Two chromosome-level genome assemblies of Korean endemic species Abeliophyllum distichum and Forsythia ovata (Oleaceae).</title>
        <authorList>
            <person name="Mun J.H."/>
        </authorList>
    </citation>
    <scope>NUCLEOTIDE SEQUENCE</scope>
    <source>
        <strain evidence="3">KNKB198505000391</strain>
        <tissue evidence="3">Leaf</tissue>
    </source>
</reference>
<reference evidence="4" key="1">
    <citation type="submission" date="2024-07" db="EMBL/GenBank/DDBJ databases">
        <title>Two chromosome-level genome assemblies of Korean endemic species Abeliophyllum distichum and Forsythia ovata (Oleaceae).</title>
        <authorList>
            <person name="Jang H."/>
        </authorList>
    </citation>
    <scope>NUCLEOTIDE SEQUENCE [LARGE SCALE GENOMIC DNA]</scope>
</reference>
<dbReference type="AlphaFoldDB" id="A0ABD1UF98"/>
<dbReference type="Gene3D" id="2.60.40.150">
    <property type="entry name" value="C2 domain"/>
    <property type="match status" value="1"/>
</dbReference>
<dbReference type="EMBL" id="JBFOLK010000004">
    <property type="protein sequence ID" value="KAL2517890.1"/>
    <property type="molecule type" value="Genomic_DNA"/>
</dbReference>
<dbReference type="Proteomes" id="UP001604336">
    <property type="component" value="Unassembled WGS sequence"/>
</dbReference>
<accession>A0ABD1UF98</accession>